<sequence length="120" mass="13760">MAGGAMKDARRRARDVVDKFLPVYHRETKELIGYLTDVTVDGGMLETGEPLGEEFFPLRIELADEISGGRHIDIDARCVWTRKDRNAIFHNSGFEFQDISSETRTRIAELAERYRLNISK</sequence>
<dbReference type="SUPFAM" id="SSF141371">
    <property type="entry name" value="PilZ domain-like"/>
    <property type="match status" value="1"/>
</dbReference>
<evidence type="ECO:0000259" key="1">
    <source>
        <dbReference type="Pfam" id="PF07238"/>
    </source>
</evidence>
<dbReference type="HOGENOM" id="CLU_141633_1_0_6"/>
<reference evidence="2 3" key="1">
    <citation type="submission" date="2006-02" db="EMBL/GenBank/DDBJ databases">
        <authorList>
            <person name="Waterbury J."/>
            <person name="Ferriera S."/>
            <person name="Johnson J."/>
            <person name="Kravitz S."/>
            <person name="Halpern A."/>
            <person name="Remington K."/>
            <person name="Beeson K."/>
            <person name="Tran B."/>
            <person name="Rogers Y.-H."/>
            <person name="Friedman R."/>
            <person name="Venter J.C."/>
        </authorList>
    </citation>
    <scope>NUCLEOTIDE SEQUENCE [LARGE SCALE GENOMIC DNA]</scope>
    <source>
        <strain evidence="2 3">Nb-231</strain>
    </source>
</reference>
<gene>
    <name evidence="2" type="ORF">NB231_08575</name>
</gene>
<proteinExistence type="predicted"/>
<evidence type="ECO:0000313" key="2">
    <source>
        <dbReference type="EMBL" id="EAR21298.1"/>
    </source>
</evidence>
<feature type="domain" description="PilZ" evidence="1">
    <location>
        <begin position="10"/>
        <end position="111"/>
    </location>
</feature>
<dbReference type="Proteomes" id="UP000003374">
    <property type="component" value="Unassembled WGS sequence"/>
</dbReference>
<keyword evidence="3" id="KW-1185">Reference proteome</keyword>
<evidence type="ECO:0000313" key="3">
    <source>
        <dbReference type="Proteomes" id="UP000003374"/>
    </source>
</evidence>
<dbReference type="EMBL" id="AAOF01000010">
    <property type="protein sequence ID" value="EAR21298.1"/>
    <property type="molecule type" value="Genomic_DNA"/>
</dbReference>
<dbReference type="Pfam" id="PF07238">
    <property type="entry name" value="PilZ"/>
    <property type="match status" value="1"/>
</dbReference>
<dbReference type="InterPro" id="IPR009875">
    <property type="entry name" value="PilZ_domain"/>
</dbReference>
<organism evidence="2 3">
    <name type="scientific">Nitrococcus mobilis Nb-231</name>
    <dbReference type="NCBI Taxonomy" id="314278"/>
    <lineage>
        <taxon>Bacteria</taxon>
        <taxon>Pseudomonadati</taxon>
        <taxon>Pseudomonadota</taxon>
        <taxon>Gammaproteobacteria</taxon>
        <taxon>Chromatiales</taxon>
        <taxon>Ectothiorhodospiraceae</taxon>
        <taxon>Nitrococcus</taxon>
    </lineage>
</organism>
<comment type="caution">
    <text evidence="2">The sequence shown here is derived from an EMBL/GenBank/DDBJ whole genome shotgun (WGS) entry which is preliminary data.</text>
</comment>
<dbReference type="GO" id="GO:0035438">
    <property type="term" value="F:cyclic-di-GMP binding"/>
    <property type="evidence" value="ECO:0007669"/>
    <property type="project" value="InterPro"/>
</dbReference>
<dbReference type="AlphaFoldDB" id="A4BSM8"/>
<accession>A4BSM8</accession>
<protein>
    <recommendedName>
        <fullName evidence="1">PilZ domain-containing protein</fullName>
    </recommendedName>
</protein>
<name>A4BSM8_9GAMM</name>